<feature type="transmembrane region" description="Helical" evidence="1">
    <location>
        <begin position="20"/>
        <end position="37"/>
    </location>
</feature>
<proteinExistence type="predicted"/>
<dbReference type="AlphaFoldDB" id="A0A067PSH4"/>
<sequence>MSSQSCPPYPSGVSEDWPRTVMSFSLTMQIGICVAYAHYCVSNARFVKLFLLLSANSVIYCATNLSSIHSRSLADRPQVDLFDFFVVFYLHTLCWAHTYVVLPLSGLSPNQQRRITFATLVFIIPLFASTLSLLTDTPISMTYCGCFMGMGMFRPLVWSPLVTGWAVYFLFDAAIVLVVGALSYSWNMAPLLAEDPENDTLNDEEEVPRGIVGSSTGGGIAEDGKMPMEAKSTDLTIPNISSSRATTLTRQRRALYARKMTFILRLTVHLVSLYIWCLLLVSGAGWWKECKSQKKWVGYMSLISVARPTFWHFMEIVGMFREPSQLDVSPSPQHTRIEAVEEPEMIANRMRQESLSLRERFLRTHGGVSTEILATEG</sequence>
<dbReference type="EMBL" id="KL197729">
    <property type="protein sequence ID" value="KDQ54252.1"/>
    <property type="molecule type" value="Genomic_DNA"/>
</dbReference>
<dbReference type="Proteomes" id="UP000027265">
    <property type="component" value="Unassembled WGS sequence"/>
</dbReference>
<keyword evidence="1" id="KW-1133">Transmembrane helix</keyword>
<feature type="transmembrane region" description="Helical" evidence="1">
    <location>
        <begin position="114"/>
        <end position="134"/>
    </location>
</feature>
<evidence type="ECO:0000313" key="3">
    <source>
        <dbReference type="Proteomes" id="UP000027265"/>
    </source>
</evidence>
<organism evidence="2 3">
    <name type="scientific">Jaapia argillacea MUCL 33604</name>
    <dbReference type="NCBI Taxonomy" id="933084"/>
    <lineage>
        <taxon>Eukaryota</taxon>
        <taxon>Fungi</taxon>
        <taxon>Dikarya</taxon>
        <taxon>Basidiomycota</taxon>
        <taxon>Agaricomycotina</taxon>
        <taxon>Agaricomycetes</taxon>
        <taxon>Agaricomycetidae</taxon>
        <taxon>Jaapiales</taxon>
        <taxon>Jaapiaceae</taxon>
        <taxon>Jaapia</taxon>
    </lineage>
</organism>
<protein>
    <submittedName>
        <fullName evidence="2">Uncharacterized protein</fullName>
    </submittedName>
</protein>
<feature type="transmembrane region" description="Helical" evidence="1">
    <location>
        <begin position="81"/>
        <end position="102"/>
    </location>
</feature>
<keyword evidence="3" id="KW-1185">Reference proteome</keyword>
<keyword evidence="1" id="KW-0812">Transmembrane</keyword>
<dbReference type="HOGENOM" id="CLU_733751_0_0_1"/>
<evidence type="ECO:0000256" key="1">
    <source>
        <dbReference type="SAM" id="Phobius"/>
    </source>
</evidence>
<name>A0A067PSH4_9AGAM</name>
<evidence type="ECO:0000313" key="2">
    <source>
        <dbReference type="EMBL" id="KDQ54252.1"/>
    </source>
</evidence>
<reference evidence="3" key="1">
    <citation type="journal article" date="2014" name="Proc. Natl. Acad. Sci. U.S.A.">
        <title>Extensive sampling of basidiomycete genomes demonstrates inadequacy of the white-rot/brown-rot paradigm for wood decay fungi.</title>
        <authorList>
            <person name="Riley R."/>
            <person name="Salamov A.A."/>
            <person name="Brown D.W."/>
            <person name="Nagy L.G."/>
            <person name="Floudas D."/>
            <person name="Held B.W."/>
            <person name="Levasseur A."/>
            <person name="Lombard V."/>
            <person name="Morin E."/>
            <person name="Otillar R."/>
            <person name="Lindquist E.A."/>
            <person name="Sun H."/>
            <person name="LaButti K.M."/>
            <person name="Schmutz J."/>
            <person name="Jabbour D."/>
            <person name="Luo H."/>
            <person name="Baker S.E."/>
            <person name="Pisabarro A.G."/>
            <person name="Walton J.D."/>
            <person name="Blanchette R.A."/>
            <person name="Henrissat B."/>
            <person name="Martin F."/>
            <person name="Cullen D."/>
            <person name="Hibbett D.S."/>
            <person name="Grigoriev I.V."/>
        </authorList>
    </citation>
    <scope>NUCLEOTIDE SEQUENCE [LARGE SCALE GENOMIC DNA]</scope>
    <source>
        <strain evidence="3">MUCL 33604</strain>
    </source>
</reference>
<feature type="transmembrane region" description="Helical" evidence="1">
    <location>
        <begin position="262"/>
        <end position="287"/>
    </location>
</feature>
<keyword evidence="1" id="KW-0472">Membrane</keyword>
<accession>A0A067PSH4</accession>
<gene>
    <name evidence="2" type="ORF">JAAARDRAFT_71979</name>
</gene>
<feature type="transmembrane region" description="Helical" evidence="1">
    <location>
        <begin position="49"/>
        <end position="69"/>
    </location>
</feature>
<feature type="transmembrane region" description="Helical" evidence="1">
    <location>
        <begin position="165"/>
        <end position="186"/>
    </location>
</feature>
<dbReference type="InParanoid" id="A0A067PSH4"/>